<dbReference type="SMART" id="SM00268">
    <property type="entry name" value="ACTIN"/>
    <property type="match status" value="1"/>
</dbReference>
<name>A0A5A8DRC6_CAFRO</name>
<gene>
    <name evidence="3" type="ORF">FNF31_00654</name>
</gene>
<evidence type="ECO:0000313" key="3">
    <source>
        <dbReference type="EMBL" id="KAA0167719.1"/>
    </source>
</evidence>
<protein>
    <recommendedName>
        <fullName evidence="5">Actin-related protein 8</fullName>
    </recommendedName>
</protein>
<dbReference type="PANTHER" id="PTHR11937">
    <property type="entry name" value="ACTIN"/>
    <property type="match status" value="1"/>
</dbReference>
<dbReference type="AlphaFoldDB" id="A0A5A8DRC6"/>
<dbReference type="EMBL" id="VLTM01000004">
    <property type="protein sequence ID" value="KAA0167719.1"/>
    <property type="molecule type" value="Genomic_DNA"/>
</dbReference>
<comment type="caution">
    <text evidence="3">The sequence shown here is derived from an EMBL/GenBank/DDBJ whole genome shotgun (WGS) entry which is preliminary data.</text>
</comment>
<dbReference type="Gene3D" id="3.90.640.10">
    <property type="entry name" value="Actin, Chain A, domain 4"/>
    <property type="match status" value="1"/>
</dbReference>
<organism evidence="3 4">
    <name type="scientific">Cafeteria roenbergensis</name>
    <name type="common">Marine flagellate</name>
    <dbReference type="NCBI Taxonomy" id="33653"/>
    <lineage>
        <taxon>Eukaryota</taxon>
        <taxon>Sar</taxon>
        <taxon>Stramenopiles</taxon>
        <taxon>Bigyra</taxon>
        <taxon>Opalozoa</taxon>
        <taxon>Bicosoecida</taxon>
        <taxon>Cafeteriaceae</taxon>
        <taxon>Cafeteria</taxon>
    </lineage>
</organism>
<dbReference type="Pfam" id="PF00022">
    <property type="entry name" value="Actin"/>
    <property type="match status" value="2"/>
</dbReference>
<proteinExistence type="inferred from homology"/>
<evidence type="ECO:0000313" key="4">
    <source>
        <dbReference type="Proteomes" id="UP000325113"/>
    </source>
</evidence>
<accession>A0A5A8DRC6</accession>
<evidence type="ECO:0008006" key="5">
    <source>
        <dbReference type="Google" id="ProtNLM"/>
    </source>
</evidence>
<dbReference type="Proteomes" id="UP000325113">
    <property type="component" value="Unassembled WGS sequence"/>
</dbReference>
<reference evidence="3 4" key="1">
    <citation type="submission" date="2019-07" db="EMBL/GenBank/DDBJ databases">
        <title>Genomes of Cafeteria roenbergensis.</title>
        <authorList>
            <person name="Fischer M.G."/>
            <person name="Hackl T."/>
            <person name="Roman M."/>
        </authorList>
    </citation>
    <scope>NUCLEOTIDE SEQUENCE [LARGE SCALE GENOMIC DNA]</scope>
    <source>
        <strain evidence="3 4">Cflag</strain>
    </source>
</reference>
<dbReference type="SUPFAM" id="SSF53067">
    <property type="entry name" value="Actin-like ATPase domain"/>
    <property type="match status" value="2"/>
</dbReference>
<dbReference type="InterPro" id="IPR004000">
    <property type="entry name" value="Actin"/>
</dbReference>
<evidence type="ECO:0000256" key="2">
    <source>
        <dbReference type="RuleBase" id="RU000487"/>
    </source>
</evidence>
<sequence length="485" mass="48403">MASSAAAAARPPTVVIDNGGAFVRVGLATDGHPRATIPNRVGRLKGQLQVVVGDETEPGAVVQDSSQLVLACPVERGIVTDWRTQLAVWRRALSVADISARGAPVVLLSPPLMPSKSLAGLAQAALAPDGAADDETAGLGAASLCIVAPTRAACRLACGLAGAQQRQQAPAGSPAAPLWSAGLRLDPALGGAGAPFSLSMGCCVVVDAGFSGVTVAPYVYALGSEAIGTPAAHDATPPAALPAEHCIGSAGGPDSAPASTCVASGLRRGPVGGRLLGGLTRDWISFRSVDLSDDVTLARAVAERAGIVPLHDSAPRRALEPPPLGGFEAQEAVVELGPERLVLGESLLRPGDAAPASGLDSCPGIAASVADSIAAAAEAAPAWSPLLWQGVVLTGGVARMPGLAARLQRELRSAASELAAVTVWSLTPEGDDNDVAWRGGALLARSSGGLLPSASAAEWARAAETPGINAAVTAVAELMRGSAVL</sequence>
<comment type="similarity">
    <text evidence="2">Belongs to the actin family.</text>
</comment>
<evidence type="ECO:0000256" key="1">
    <source>
        <dbReference type="ARBA" id="ARBA00049360"/>
    </source>
</evidence>
<comment type="catalytic activity">
    <reaction evidence="1">
        <text>ATP + H2O = ADP + phosphate + H(+)</text>
        <dbReference type="Rhea" id="RHEA:13065"/>
        <dbReference type="ChEBI" id="CHEBI:15377"/>
        <dbReference type="ChEBI" id="CHEBI:15378"/>
        <dbReference type="ChEBI" id="CHEBI:30616"/>
        <dbReference type="ChEBI" id="CHEBI:43474"/>
        <dbReference type="ChEBI" id="CHEBI:456216"/>
    </reaction>
</comment>
<dbReference type="Gene3D" id="3.30.420.40">
    <property type="match status" value="3"/>
</dbReference>
<dbReference type="InterPro" id="IPR043129">
    <property type="entry name" value="ATPase_NBD"/>
</dbReference>